<keyword evidence="7" id="KW-0547">Nucleotide-binding</keyword>
<dbReference type="GO" id="GO:0005829">
    <property type="term" value="C:cytosol"/>
    <property type="evidence" value="ECO:0007669"/>
    <property type="project" value="TreeGrafter"/>
</dbReference>
<dbReference type="Pfam" id="PF00294">
    <property type="entry name" value="PfkB"/>
    <property type="match status" value="1"/>
</dbReference>
<evidence type="ECO:0000313" key="12">
    <source>
        <dbReference type="EMBL" id="KAF5849256.1"/>
    </source>
</evidence>
<evidence type="ECO:0000256" key="4">
    <source>
        <dbReference type="ARBA" id="ARBA00012119"/>
    </source>
</evidence>
<comment type="caution">
    <text evidence="12">The sequence shown here is derived from an EMBL/GenBank/DDBJ whole genome shotgun (WGS) entry which is preliminary data.</text>
</comment>
<dbReference type="Proteomes" id="UP000624244">
    <property type="component" value="Unassembled WGS sequence"/>
</dbReference>
<dbReference type="GO" id="GO:0044209">
    <property type="term" value="P:AMP salvage"/>
    <property type="evidence" value="ECO:0007669"/>
    <property type="project" value="UniProtKB-UniPathway"/>
</dbReference>
<gene>
    <name evidence="12" type="ORF">GGP41_006178</name>
</gene>
<dbReference type="GO" id="GO:0006166">
    <property type="term" value="P:purine ribonucleoside salvage"/>
    <property type="evidence" value="ECO:0007669"/>
    <property type="project" value="UniProtKB-KW"/>
</dbReference>
<evidence type="ECO:0000256" key="9">
    <source>
        <dbReference type="ARBA" id="ARBA00022840"/>
    </source>
</evidence>
<evidence type="ECO:0000259" key="11">
    <source>
        <dbReference type="Pfam" id="PF00294"/>
    </source>
</evidence>
<keyword evidence="9" id="KW-0067">ATP-binding</keyword>
<name>A0A8H6DUU2_COCSA</name>
<accession>A0A8H6DUU2</accession>
<proteinExistence type="inferred from homology"/>
<keyword evidence="5" id="KW-0808">Transferase</keyword>
<evidence type="ECO:0000256" key="8">
    <source>
        <dbReference type="ARBA" id="ARBA00022777"/>
    </source>
</evidence>
<sequence length="410" mass="44423">MLGRHRLASIAPRGSADLARLSARFAVPQCPKLRPTLSTFSPLQLQQSPFLRKTATITTTTTMPGNYELLCLENPLLDIQGVGDQALLDKYDLKANDAILADPEKHMGLYEDLIQNYKAVLIAGGAAQNTARGAAYVLEPNSVVYIGCIGKDKYGETLEKISADAGVKTEYLYDEKTPTGRCGVVITGHNRSLCTDLAAANNYKLEHLKQDHIWKQVENAKVFYVGGFHLTVCVPAIKALAEEAASKNKQFILNLSAPFISQFFKDPLDEVIPYVDILIGNETEAAAFAESHGFETKDVKEIAKKIASLPKKNTNRPRTVVFTQGTDPTIAVTSKEGSEPEVIEVAVHAISSDKINDTNGAGDAFAGGFVAGIVQGKPLEKAIDMGQWLAKLSIQELGPSYPQPKQTYSG</sequence>
<evidence type="ECO:0000256" key="5">
    <source>
        <dbReference type="ARBA" id="ARBA00022679"/>
    </source>
</evidence>
<dbReference type="PRINTS" id="PR00989">
    <property type="entry name" value="ADENOKINASE"/>
</dbReference>
<dbReference type="InterPro" id="IPR029056">
    <property type="entry name" value="Ribokinase-like"/>
</dbReference>
<dbReference type="PANTHER" id="PTHR45769">
    <property type="entry name" value="ADENOSINE KINASE"/>
    <property type="match status" value="1"/>
</dbReference>
<comment type="cofactor">
    <cofactor evidence="1">
        <name>Mg(2+)</name>
        <dbReference type="ChEBI" id="CHEBI:18420"/>
    </cofactor>
</comment>
<dbReference type="GO" id="GO:0005634">
    <property type="term" value="C:nucleus"/>
    <property type="evidence" value="ECO:0007669"/>
    <property type="project" value="TreeGrafter"/>
</dbReference>
<evidence type="ECO:0000313" key="13">
    <source>
        <dbReference type="Proteomes" id="UP000624244"/>
    </source>
</evidence>
<feature type="domain" description="Carbohydrate kinase PfkB" evidence="11">
    <location>
        <begin position="87"/>
        <end position="405"/>
    </location>
</feature>
<evidence type="ECO:0000256" key="2">
    <source>
        <dbReference type="ARBA" id="ARBA00004801"/>
    </source>
</evidence>
<dbReference type="EC" id="2.7.1.20" evidence="4"/>
<dbReference type="AlphaFoldDB" id="A0A8H6DUU2"/>
<keyword evidence="6" id="KW-0660">Purine salvage</keyword>
<dbReference type="SUPFAM" id="SSF53613">
    <property type="entry name" value="Ribokinase-like"/>
    <property type="match status" value="1"/>
</dbReference>
<dbReference type="UniPathway" id="UPA00588">
    <property type="reaction ID" value="UER00659"/>
</dbReference>
<evidence type="ECO:0000256" key="7">
    <source>
        <dbReference type="ARBA" id="ARBA00022741"/>
    </source>
</evidence>
<dbReference type="GO" id="GO:0006144">
    <property type="term" value="P:purine nucleobase metabolic process"/>
    <property type="evidence" value="ECO:0007669"/>
    <property type="project" value="TreeGrafter"/>
</dbReference>
<dbReference type="GO" id="GO:0004001">
    <property type="term" value="F:adenosine kinase activity"/>
    <property type="evidence" value="ECO:0007669"/>
    <property type="project" value="UniProtKB-EC"/>
</dbReference>
<dbReference type="PANTHER" id="PTHR45769:SF3">
    <property type="entry name" value="ADENOSINE KINASE"/>
    <property type="match status" value="1"/>
</dbReference>
<dbReference type="Gene3D" id="3.40.1190.20">
    <property type="match status" value="1"/>
</dbReference>
<dbReference type="FunFam" id="3.40.1190.20:FF:000014">
    <property type="entry name" value="ADO1p Adenosine kinase"/>
    <property type="match status" value="1"/>
</dbReference>
<protein>
    <recommendedName>
        <fullName evidence="4">adenosine kinase</fullName>
        <ecNumber evidence="4">2.7.1.20</ecNumber>
    </recommendedName>
</protein>
<dbReference type="InterPro" id="IPR002173">
    <property type="entry name" value="Carboh/pur_kinase_PfkB_CS"/>
</dbReference>
<evidence type="ECO:0000256" key="1">
    <source>
        <dbReference type="ARBA" id="ARBA00001946"/>
    </source>
</evidence>
<dbReference type="EMBL" id="WNKQ01000009">
    <property type="protein sequence ID" value="KAF5849256.1"/>
    <property type="molecule type" value="Genomic_DNA"/>
</dbReference>
<feature type="active site" description="Proton acceptor" evidence="10">
    <location>
        <position position="363"/>
    </location>
</feature>
<organism evidence="12 13">
    <name type="scientific">Cochliobolus sativus</name>
    <name type="common">Common root rot and spot blotch fungus</name>
    <name type="synonym">Bipolaris sorokiniana</name>
    <dbReference type="NCBI Taxonomy" id="45130"/>
    <lineage>
        <taxon>Eukaryota</taxon>
        <taxon>Fungi</taxon>
        <taxon>Dikarya</taxon>
        <taxon>Ascomycota</taxon>
        <taxon>Pezizomycotina</taxon>
        <taxon>Dothideomycetes</taxon>
        <taxon>Pleosporomycetidae</taxon>
        <taxon>Pleosporales</taxon>
        <taxon>Pleosporineae</taxon>
        <taxon>Pleosporaceae</taxon>
        <taxon>Bipolaris</taxon>
    </lineage>
</organism>
<dbReference type="InterPro" id="IPR001805">
    <property type="entry name" value="Adenokinase"/>
</dbReference>
<evidence type="ECO:0000256" key="6">
    <source>
        <dbReference type="ARBA" id="ARBA00022726"/>
    </source>
</evidence>
<dbReference type="GO" id="GO:0005524">
    <property type="term" value="F:ATP binding"/>
    <property type="evidence" value="ECO:0007669"/>
    <property type="project" value="UniProtKB-KW"/>
</dbReference>
<reference evidence="12" key="1">
    <citation type="submission" date="2019-11" db="EMBL/GenBank/DDBJ databases">
        <title>Bipolaris sorokiniana Genome sequencing.</title>
        <authorList>
            <person name="Wang H."/>
        </authorList>
    </citation>
    <scope>NUCLEOTIDE SEQUENCE</scope>
</reference>
<comment type="similarity">
    <text evidence="3">Belongs to the carbohydrate kinase PfkB family.</text>
</comment>
<dbReference type="CDD" id="cd01168">
    <property type="entry name" value="adenosine_kinase"/>
    <property type="match status" value="1"/>
</dbReference>
<comment type="pathway">
    <text evidence="2">Purine metabolism; AMP biosynthesis via salvage pathway; AMP from adenosine: step 1/1.</text>
</comment>
<dbReference type="InterPro" id="IPR011611">
    <property type="entry name" value="PfkB_dom"/>
</dbReference>
<evidence type="ECO:0000256" key="3">
    <source>
        <dbReference type="ARBA" id="ARBA00010688"/>
    </source>
</evidence>
<evidence type="ECO:0000256" key="10">
    <source>
        <dbReference type="PIRSR" id="PIRSR601805-1"/>
    </source>
</evidence>
<dbReference type="PROSITE" id="PS00584">
    <property type="entry name" value="PFKB_KINASES_2"/>
    <property type="match status" value="1"/>
</dbReference>
<keyword evidence="8" id="KW-0418">Kinase</keyword>
<dbReference type="Gene3D" id="3.30.1110.10">
    <property type="match status" value="1"/>
</dbReference>